<comment type="caution">
    <text evidence="2">The sequence shown here is derived from an EMBL/GenBank/DDBJ whole genome shotgun (WGS) entry which is preliminary data.</text>
</comment>
<dbReference type="STRING" id="994479.GCA_000194155_00596"/>
<evidence type="ECO:0000313" key="2">
    <source>
        <dbReference type="EMBL" id="PKW19399.1"/>
    </source>
</evidence>
<name>A0A2N3Y8Z6_SACSN</name>
<evidence type="ECO:0000313" key="3">
    <source>
        <dbReference type="Proteomes" id="UP000233786"/>
    </source>
</evidence>
<dbReference type="OrthoDB" id="3692597at2"/>
<feature type="region of interest" description="Disordered" evidence="1">
    <location>
        <begin position="1"/>
        <end position="99"/>
    </location>
</feature>
<gene>
    <name evidence="2" type="ORF">A8926_7566</name>
</gene>
<dbReference type="AlphaFoldDB" id="A0A2N3Y8Z6"/>
<sequence>MAQSRSFEGSDEPTPPTGIPVVDPGPDAETPPTGFTGLGDVISAEDIGTAPPSVFGAPEPEGSRGDAGDWPKLEYRSRNKPERPKRNNPLNFFRRNKDA</sequence>
<reference evidence="2" key="1">
    <citation type="submission" date="2017-12" db="EMBL/GenBank/DDBJ databases">
        <title>Sequencing the genomes of 1000 Actinobacteria strains.</title>
        <authorList>
            <person name="Klenk H.-P."/>
        </authorList>
    </citation>
    <scope>NUCLEOTIDE SEQUENCE [LARGE SCALE GENOMIC DNA]</scope>
    <source>
        <strain evidence="2">DSM 44228</strain>
    </source>
</reference>
<keyword evidence="3" id="KW-1185">Reference proteome</keyword>
<accession>A0A2N3Y8Z6</accession>
<organism evidence="2 3">
    <name type="scientific">Saccharopolyspora spinosa</name>
    <dbReference type="NCBI Taxonomy" id="60894"/>
    <lineage>
        <taxon>Bacteria</taxon>
        <taxon>Bacillati</taxon>
        <taxon>Actinomycetota</taxon>
        <taxon>Actinomycetes</taxon>
        <taxon>Pseudonocardiales</taxon>
        <taxon>Pseudonocardiaceae</taxon>
        <taxon>Saccharopolyspora</taxon>
    </lineage>
</organism>
<dbReference type="Proteomes" id="UP000233786">
    <property type="component" value="Unassembled WGS sequence"/>
</dbReference>
<evidence type="ECO:0000256" key="1">
    <source>
        <dbReference type="SAM" id="MobiDB-lite"/>
    </source>
</evidence>
<proteinExistence type="predicted"/>
<feature type="compositionally biased region" description="Basic and acidic residues" evidence="1">
    <location>
        <begin position="61"/>
        <end position="85"/>
    </location>
</feature>
<dbReference type="RefSeq" id="WP_010306595.1">
    <property type="nucleotide sequence ID" value="NZ_CP061007.1"/>
</dbReference>
<dbReference type="EMBL" id="PJNB01000001">
    <property type="protein sequence ID" value="PKW19399.1"/>
    <property type="molecule type" value="Genomic_DNA"/>
</dbReference>
<protein>
    <submittedName>
        <fullName evidence="2">Uncharacterized protein</fullName>
    </submittedName>
</protein>